<comment type="subunit">
    <text evidence="2">Monomer.</text>
</comment>
<dbReference type="GO" id="GO:0016787">
    <property type="term" value="F:hydrolase activity"/>
    <property type="evidence" value="ECO:0007669"/>
    <property type="project" value="UniProtKB-KW"/>
</dbReference>
<gene>
    <name evidence="8" type="ORF">SAMN05216463_1024</name>
</gene>
<evidence type="ECO:0000259" key="7">
    <source>
        <dbReference type="Pfam" id="PF14509"/>
    </source>
</evidence>
<comment type="cofactor">
    <cofactor evidence="1">
        <name>Ca(2+)</name>
        <dbReference type="ChEBI" id="CHEBI:29108"/>
    </cofactor>
</comment>
<dbReference type="Gene3D" id="2.70.98.10">
    <property type="match status" value="1"/>
</dbReference>
<dbReference type="GO" id="GO:0030246">
    <property type="term" value="F:carbohydrate binding"/>
    <property type="evidence" value="ECO:0007669"/>
    <property type="project" value="InterPro"/>
</dbReference>
<dbReference type="InterPro" id="IPR029483">
    <property type="entry name" value="GH97_C"/>
</dbReference>
<dbReference type="InterPro" id="IPR014718">
    <property type="entry name" value="GH-type_carb-bd"/>
</dbReference>
<dbReference type="Gene3D" id="3.20.20.70">
    <property type="entry name" value="Aldolase class I"/>
    <property type="match status" value="1"/>
</dbReference>
<dbReference type="RefSeq" id="WP_073204109.1">
    <property type="nucleotide sequence ID" value="NZ_FRBD01000002.1"/>
</dbReference>
<organism evidence="8 9">
    <name type="scientific">Xylanibacter ruminicola</name>
    <name type="common">Prevotella ruminicola</name>
    <dbReference type="NCBI Taxonomy" id="839"/>
    <lineage>
        <taxon>Bacteria</taxon>
        <taxon>Pseudomonadati</taxon>
        <taxon>Bacteroidota</taxon>
        <taxon>Bacteroidia</taxon>
        <taxon>Bacteroidales</taxon>
        <taxon>Prevotellaceae</taxon>
        <taxon>Xylanibacter</taxon>
    </lineage>
</organism>
<keyword evidence="8" id="KW-0378">Hydrolase</keyword>
<evidence type="ECO:0000256" key="3">
    <source>
        <dbReference type="ARBA" id="ARBA00022837"/>
    </source>
</evidence>
<protein>
    <submittedName>
        <fullName evidence="8">Glycosyl-hydrolase 97 C-terminal, oligomerisation</fullName>
    </submittedName>
</protein>
<name>A0A1M6RL48_XYLRU</name>
<dbReference type="InterPro" id="IPR029486">
    <property type="entry name" value="GH97_N"/>
</dbReference>
<dbReference type="Pfam" id="PF10566">
    <property type="entry name" value="Glyco_hydro_97"/>
    <property type="match status" value="1"/>
</dbReference>
<keyword evidence="3" id="KW-0106">Calcium</keyword>
<dbReference type="InterPro" id="IPR017853">
    <property type="entry name" value="GH"/>
</dbReference>
<feature type="domain" description="Glycosyl-hydrolase 97 catalytic" evidence="5">
    <location>
        <begin position="342"/>
        <end position="539"/>
    </location>
</feature>
<evidence type="ECO:0000256" key="4">
    <source>
        <dbReference type="SAM" id="SignalP"/>
    </source>
</evidence>
<feature type="domain" description="Glycosyl-hydrolase 97 N-terminal" evidence="6">
    <location>
        <begin position="20"/>
        <end position="324"/>
    </location>
</feature>
<dbReference type="Pfam" id="PF14508">
    <property type="entry name" value="GH97_N"/>
    <property type="match status" value="1"/>
</dbReference>
<evidence type="ECO:0000256" key="2">
    <source>
        <dbReference type="ARBA" id="ARBA00011245"/>
    </source>
</evidence>
<dbReference type="AlphaFoldDB" id="A0A1M6RL48"/>
<feature type="chain" id="PRO_5012522728" evidence="4">
    <location>
        <begin position="18"/>
        <end position="738"/>
    </location>
</feature>
<feature type="domain" description="Glycosyl-hydrolase 97 C-terminal oligomerisation" evidence="7">
    <location>
        <begin position="635"/>
        <end position="735"/>
    </location>
</feature>
<evidence type="ECO:0000313" key="9">
    <source>
        <dbReference type="Proteomes" id="UP000184130"/>
    </source>
</evidence>
<evidence type="ECO:0000259" key="6">
    <source>
        <dbReference type="Pfam" id="PF14508"/>
    </source>
</evidence>
<dbReference type="InterPro" id="IPR019563">
    <property type="entry name" value="GH97_catalytic"/>
</dbReference>
<dbReference type="OrthoDB" id="1109141at2"/>
<keyword evidence="4" id="KW-0732">Signal</keyword>
<dbReference type="Proteomes" id="UP000184130">
    <property type="component" value="Unassembled WGS sequence"/>
</dbReference>
<dbReference type="InterPro" id="IPR013785">
    <property type="entry name" value="Aldolase_TIM"/>
</dbReference>
<dbReference type="PANTHER" id="PTHR35803">
    <property type="entry name" value="GLUCAN 1,4-ALPHA-GLUCOSIDASE SUSB-RELATED"/>
    <property type="match status" value="1"/>
</dbReference>
<evidence type="ECO:0000256" key="1">
    <source>
        <dbReference type="ARBA" id="ARBA00001913"/>
    </source>
</evidence>
<reference evidence="8 9" key="1">
    <citation type="submission" date="2016-11" db="EMBL/GenBank/DDBJ databases">
        <authorList>
            <person name="Jaros S."/>
            <person name="Januszkiewicz K."/>
            <person name="Wedrychowicz H."/>
        </authorList>
    </citation>
    <scope>NUCLEOTIDE SEQUENCE [LARGE SCALE GENOMIC DNA]</scope>
    <source>
        <strain evidence="8 9">KHT3</strain>
    </source>
</reference>
<dbReference type="SUPFAM" id="SSF51445">
    <property type="entry name" value="(Trans)glycosidases"/>
    <property type="match status" value="1"/>
</dbReference>
<evidence type="ECO:0000259" key="5">
    <source>
        <dbReference type="Pfam" id="PF10566"/>
    </source>
</evidence>
<dbReference type="EMBL" id="FRBD01000002">
    <property type="protein sequence ID" value="SHK33088.1"/>
    <property type="molecule type" value="Genomic_DNA"/>
</dbReference>
<evidence type="ECO:0000313" key="8">
    <source>
        <dbReference type="EMBL" id="SHK33088.1"/>
    </source>
</evidence>
<sequence length="738" mass="83902">MKKLLLSLAMLPLMAIAGNVKSPNGNIELKFSVNKEGRPVYEMTYKGREVIKPSFLGLELAKDKHASAGLKETDLMDGFSIKDEKTSEFDETWQPVWGETKNIRNHYNELTVTLQQQQRREMTIRFRVYDDGIGFRYEFPQQANLNYFLIKEEHTEFAMAGDHTAWWLPGDYDTQEQETQECKLSEIREKMKTAVNWSNSSVAVFSPTGVQTSLQMKSNDGLYINIHEAACLDYATMHLELVDAETKALTTQLGGGSNAYTPNPTPSAYPLPKPMTFVSHLTPDATGLKGCMQTPCSTPWRTVMVSDDARDMLSNNLILNLNEPCKIEDTSWIHPTKYCGVWWEMIVGRGNWHYTNEFPSIQLDKIDWTKVKPNGTHCANNETVKRYIDFAAKNGLDEVLVEGWNVGWEDWANMWKRDVFDFVTPYPDFDIKMLNDYAHSKGVKILMHHETSSSTQNYERHIKEAYELMNKYGYDAVKTGYVGDIIPRGDHHYSQSMNNHYLYVIKEAAKHHIMVNSHEATRPTGLCRTYPNLVGGESARGTEYEAFGGSRPDHTCILPFTRLQGGPMDYTPGIFETQLSTWSKNTSWVRTTLCGQLALYLTMYSPLQMAADLPENYERPDLAPAFQFIRDVACDWDDSKYLEAEPADYITVARKAKGTDNWFVGGKCDENGHKTTIKLDFLNKGKKYECTIYADAKDAHYEKNPKAFTITKRVVKQGDVLKINEAPGGGFAVSLMAK</sequence>
<feature type="signal peptide" evidence="4">
    <location>
        <begin position="1"/>
        <end position="17"/>
    </location>
</feature>
<dbReference type="PANTHER" id="PTHR35803:SF1">
    <property type="entry name" value="GLUCAN 1,4-ALPHA-GLUCOSIDASE SUSB"/>
    <property type="match status" value="1"/>
</dbReference>
<proteinExistence type="predicted"/>
<accession>A0A1M6RL48</accession>
<dbReference type="InterPro" id="IPR052720">
    <property type="entry name" value="Glycosyl_hydrolase_97"/>
</dbReference>
<dbReference type="Pfam" id="PF14509">
    <property type="entry name" value="GH97_C"/>
    <property type="match status" value="1"/>
</dbReference>